<evidence type="ECO:0000313" key="4">
    <source>
        <dbReference type="Proteomes" id="UP000807504"/>
    </source>
</evidence>
<dbReference type="SUPFAM" id="SSF48371">
    <property type="entry name" value="ARM repeat"/>
    <property type="match status" value="1"/>
</dbReference>
<dbReference type="Pfam" id="PF02985">
    <property type="entry name" value="HEAT"/>
    <property type="match status" value="1"/>
</dbReference>
<evidence type="ECO:0000256" key="2">
    <source>
        <dbReference type="PROSITE-ProRule" id="PRU00103"/>
    </source>
</evidence>
<keyword evidence="4" id="KW-1185">Reference proteome</keyword>
<dbReference type="EMBL" id="JABXBU010002227">
    <property type="protein sequence ID" value="KAF8773134.1"/>
    <property type="molecule type" value="Genomic_DNA"/>
</dbReference>
<gene>
    <name evidence="3" type="ORF">HNY73_015818</name>
</gene>
<evidence type="ECO:0000256" key="1">
    <source>
        <dbReference type="ARBA" id="ARBA00022737"/>
    </source>
</evidence>
<sequence length="222" mass="24636">MVDHSQRRKTAVTAIGGYVLNPKKHNLSFGRWAIPVMAKKMQSSEINERRRAVQSLCDFVFDSRRVASKEFTSVVPILKDLCEDPDSKLRLNVAKCLGAVTATPAGRRAFDNHGFYDETLNLLKDEDEEVRHAANIVLQRLVISPIGAEGLVEAGAIPVLIERISREPDYILEVLLQTLHICCLIDPESAVDHKGLETVIPLLKNSSESVRARAATVIKDLT</sequence>
<proteinExistence type="predicted"/>
<evidence type="ECO:0000313" key="3">
    <source>
        <dbReference type="EMBL" id="KAF8773134.1"/>
    </source>
</evidence>
<dbReference type="AlphaFoldDB" id="A0A8T0EI17"/>
<accession>A0A8T0EI17</accession>
<protein>
    <submittedName>
        <fullName evidence="3">Radial spoke head 14 like protein</fullName>
    </submittedName>
</protein>
<dbReference type="Gene3D" id="1.25.10.10">
    <property type="entry name" value="Leucine-rich Repeat Variant"/>
    <property type="match status" value="1"/>
</dbReference>
<name>A0A8T0EI17_ARGBR</name>
<dbReference type="InterPro" id="IPR016024">
    <property type="entry name" value="ARM-type_fold"/>
</dbReference>
<comment type="caution">
    <text evidence="3">The sequence shown here is derived from an EMBL/GenBank/DDBJ whole genome shotgun (WGS) entry which is preliminary data.</text>
</comment>
<dbReference type="InterPro" id="IPR021133">
    <property type="entry name" value="HEAT_type_2"/>
</dbReference>
<dbReference type="Proteomes" id="UP000807504">
    <property type="component" value="Unassembled WGS sequence"/>
</dbReference>
<dbReference type="InterPro" id="IPR000357">
    <property type="entry name" value="HEAT"/>
</dbReference>
<dbReference type="PROSITE" id="PS50077">
    <property type="entry name" value="HEAT_REPEAT"/>
    <property type="match status" value="1"/>
</dbReference>
<keyword evidence="1" id="KW-0677">Repeat</keyword>
<dbReference type="PANTHER" id="PTHR15599:SF1">
    <property type="entry name" value="RADIAL SPOKE HEAD 14 HOMOLOG"/>
    <property type="match status" value="1"/>
</dbReference>
<dbReference type="InterPro" id="IPR042856">
    <property type="entry name" value="RSP14"/>
</dbReference>
<dbReference type="InterPro" id="IPR011989">
    <property type="entry name" value="ARM-like"/>
</dbReference>
<reference evidence="3" key="2">
    <citation type="submission" date="2020-06" db="EMBL/GenBank/DDBJ databases">
        <authorList>
            <person name="Sheffer M."/>
        </authorList>
    </citation>
    <scope>NUCLEOTIDE SEQUENCE</scope>
</reference>
<organism evidence="3 4">
    <name type="scientific">Argiope bruennichi</name>
    <name type="common">Wasp spider</name>
    <name type="synonym">Aranea bruennichi</name>
    <dbReference type="NCBI Taxonomy" id="94029"/>
    <lineage>
        <taxon>Eukaryota</taxon>
        <taxon>Metazoa</taxon>
        <taxon>Ecdysozoa</taxon>
        <taxon>Arthropoda</taxon>
        <taxon>Chelicerata</taxon>
        <taxon>Arachnida</taxon>
        <taxon>Araneae</taxon>
        <taxon>Araneomorphae</taxon>
        <taxon>Entelegynae</taxon>
        <taxon>Araneoidea</taxon>
        <taxon>Araneidae</taxon>
        <taxon>Argiope</taxon>
    </lineage>
</organism>
<dbReference type="PANTHER" id="PTHR15599">
    <property type="entry name" value="RTDR1"/>
    <property type="match status" value="1"/>
</dbReference>
<feature type="repeat" description="HEAT" evidence="2">
    <location>
        <begin position="74"/>
        <end position="112"/>
    </location>
</feature>
<reference evidence="3" key="1">
    <citation type="journal article" date="2020" name="bioRxiv">
        <title>Chromosome-level reference genome of the European wasp spider Argiope bruennichi: a resource for studies on range expansion and evolutionary adaptation.</title>
        <authorList>
            <person name="Sheffer M.M."/>
            <person name="Hoppe A."/>
            <person name="Krehenwinkel H."/>
            <person name="Uhl G."/>
            <person name="Kuss A.W."/>
            <person name="Jensen L."/>
            <person name="Jensen C."/>
            <person name="Gillespie R.G."/>
            <person name="Hoff K.J."/>
            <person name="Prost S."/>
        </authorList>
    </citation>
    <scope>NUCLEOTIDE SEQUENCE</scope>
</reference>